<evidence type="ECO:0000313" key="5">
    <source>
        <dbReference type="Proteomes" id="UP000593890"/>
    </source>
</evidence>
<dbReference type="Pfam" id="PF19568">
    <property type="entry name" value="Spore_III_AA"/>
    <property type="match status" value="1"/>
</dbReference>
<keyword evidence="1" id="KW-0547">Nucleotide-binding</keyword>
<dbReference type="EMBL" id="AP023321">
    <property type="protein sequence ID" value="BCI60515.1"/>
    <property type="molecule type" value="Genomic_DNA"/>
</dbReference>
<keyword evidence="2" id="KW-0067">ATP-binding</keyword>
<dbReference type="Proteomes" id="UP000593890">
    <property type="component" value="Chromosome"/>
</dbReference>
<dbReference type="InterPro" id="IPR003593">
    <property type="entry name" value="AAA+_ATPase"/>
</dbReference>
<gene>
    <name evidence="4" type="primary">spoIIIAA</name>
    <name evidence="4" type="ORF">C12CBH8_11540</name>
</gene>
<dbReference type="KEGG" id="sman:C12CBH8_11540"/>
<dbReference type="GO" id="GO:0005524">
    <property type="term" value="F:ATP binding"/>
    <property type="evidence" value="ECO:0007669"/>
    <property type="project" value="UniProtKB-KW"/>
</dbReference>
<reference evidence="5" key="1">
    <citation type="submission" date="2020-07" db="EMBL/GenBank/DDBJ databases">
        <title>Complete genome sequencing of Clostridia bacterium strain 12CBH8.</title>
        <authorList>
            <person name="Sakamoto M."/>
            <person name="Murakami T."/>
            <person name="Mori H."/>
        </authorList>
    </citation>
    <scope>NUCLEOTIDE SEQUENCE [LARGE SCALE GENOMIC DNA]</scope>
    <source>
        <strain evidence="5">12CBH8</strain>
    </source>
</reference>
<dbReference type="PANTHER" id="PTHR20953">
    <property type="entry name" value="KINASE-RELATED"/>
    <property type="match status" value="1"/>
</dbReference>
<dbReference type="InterPro" id="IPR045735">
    <property type="entry name" value="Spore_III_AA_AAA+_ATPase"/>
</dbReference>
<keyword evidence="5" id="KW-1185">Reference proteome</keyword>
<dbReference type="PANTHER" id="PTHR20953:SF3">
    <property type="entry name" value="P-LOOP CONTAINING NUCLEOSIDE TRIPHOSPHATE HYDROLASES SUPERFAMILY PROTEIN"/>
    <property type="match status" value="1"/>
</dbReference>
<dbReference type="InterPro" id="IPR027417">
    <property type="entry name" value="P-loop_NTPase"/>
</dbReference>
<evidence type="ECO:0000259" key="3">
    <source>
        <dbReference type="SMART" id="SM00382"/>
    </source>
</evidence>
<accession>A0A7I8D3F1</accession>
<evidence type="ECO:0000256" key="2">
    <source>
        <dbReference type="ARBA" id="ARBA00022840"/>
    </source>
</evidence>
<dbReference type="SMART" id="SM00382">
    <property type="entry name" value="AAA"/>
    <property type="match status" value="1"/>
</dbReference>
<dbReference type="SUPFAM" id="SSF52540">
    <property type="entry name" value="P-loop containing nucleoside triphosphate hydrolases"/>
    <property type="match status" value="1"/>
</dbReference>
<name>A0A7I8D3F1_9FIRM</name>
<protein>
    <submittedName>
        <fullName evidence="4">Stage III sporulation protein AA</fullName>
    </submittedName>
</protein>
<evidence type="ECO:0000256" key="1">
    <source>
        <dbReference type="ARBA" id="ARBA00022741"/>
    </source>
</evidence>
<dbReference type="AlphaFoldDB" id="A0A7I8D3F1"/>
<feature type="domain" description="AAA+ ATPase" evidence="3">
    <location>
        <begin position="157"/>
        <end position="304"/>
    </location>
</feature>
<dbReference type="Gene3D" id="3.40.50.300">
    <property type="entry name" value="P-loop containing nucleotide triphosphate hydrolases"/>
    <property type="match status" value="1"/>
</dbReference>
<sequence length="345" mass="36730">MDKITLATRYDDAVSRLGEKWSTWLKRVPEDVKAKTQEVHLHIGGPVVLTGADQIYFVTEKGHVTNVYQDGLPAATLETMEKAMAALCDYSIHSFQGDIQNGFITVRGGHRAGICGTAVLEEGKISSVRDISSINLRIARQHFGAADSIIHSTFAKGAKGLLLAGPPGCGKTTILRDLARQLSSGATGCYYRVALVDERGELGGVYRGQAQNNLGPCCDCLDGYPKAQGILQALRSLAPQVIVCDEVGDDADIDAIKAGVNGGAEMIASIHAGSLSELMNRPQGRALLNTHAFDYVAVMAGRDHPGRIQSVTKVGDLLEDHRAVVFDCDGDLSGNDEVGGIWGPC</sequence>
<proteinExistence type="predicted"/>
<dbReference type="RefSeq" id="WP_215533755.1">
    <property type="nucleotide sequence ID" value="NZ_AP023321.1"/>
</dbReference>
<evidence type="ECO:0000313" key="4">
    <source>
        <dbReference type="EMBL" id="BCI60515.1"/>
    </source>
</evidence>
<organism evidence="4 5">
    <name type="scientific">Solibaculum mannosilyticum</name>
    <dbReference type="NCBI Taxonomy" id="2780922"/>
    <lineage>
        <taxon>Bacteria</taxon>
        <taxon>Bacillati</taxon>
        <taxon>Bacillota</taxon>
        <taxon>Clostridia</taxon>
        <taxon>Eubacteriales</taxon>
        <taxon>Oscillospiraceae</taxon>
        <taxon>Solibaculum</taxon>
    </lineage>
</organism>